<dbReference type="AlphaFoldDB" id="A0A358DZZ8"/>
<proteinExistence type="predicted"/>
<name>A0A358DZZ8_9ALTE</name>
<comment type="caution">
    <text evidence="1">The sequence shown here is derived from an EMBL/GenBank/DDBJ whole genome shotgun (WGS) entry which is preliminary data.</text>
</comment>
<dbReference type="EMBL" id="DONK01000137">
    <property type="protein sequence ID" value="HBU51502.1"/>
    <property type="molecule type" value="Genomic_DNA"/>
</dbReference>
<gene>
    <name evidence="1" type="ORF">DEB45_09585</name>
</gene>
<sequence length="162" mass="18255">MTAAIAVTSNTSSRLLEMLENNPQWPTEKKGLCTEICNTLQDFAYATVHKWLYQNSLPRTPEERQLVASKLGVDLIYWEYGVYSTTNAKPALHIEPIHYLKHSNAVQQAINNKGLKIGKDLSEQALLKIQQLSIHHCTKHGILEPDKQLIEDALEIALIAKP</sequence>
<evidence type="ECO:0000313" key="2">
    <source>
        <dbReference type="Proteomes" id="UP000264779"/>
    </source>
</evidence>
<organism evidence="1 2">
    <name type="scientific">Alteromonas australica</name>
    <dbReference type="NCBI Taxonomy" id="589873"/>
    <lineage>
        <taxon>Bacteria</taxon>
        <taxon>Pseudomonadati</taxon>
        <taxon>Pseudomonadota</taxon>
        <taxon>Gammaproteobacteria</taxon>
        <taxon>Alteromonadales</taxon>
        <taxon>Alteromonadaceae</taxon>
        <taxon>Alteromonas/Salinimonas group</taxon>
        <taxon>Alteromonas</taxon>
    </lineage>
</organism>
<dbReference type="RefSeq" id="WP_273016235.1">
    <property type="nucleotide sequence ID" value="NZ_CALBIY010000041.1"/>
</dbReference>
<accession>A0A358DZZ8</accession>
<reference evidence="1 2" key="1">
    <citation type="journal article" date="2018" name="Nat. Biotechnol.">
        <title>A standardized bacterial taxonomy based on genome phylogeny substantially revises the tree of life.</title>
        <authorList>
            <person name="Parks D.H."/>
            <person name="Chuvochina M."/>
            <person name="Waite D.W."/>
            <person name="Rinke C."/>
            <person name="Skarshewski A."/>
            <person name="Chaumeil P.A."/>
            <person name="Hugenholtz P."/>
        </authorList>
    </citation>
    <scope>NUCLEOTIDE SEQUENCE [LARGE SCALE GENOMIC DNA]</scope>
    <source>
        <strain evidence="1">UBA11621</strain>
    </source>
</reference>
<protein>
    <submittedName>
        <fullName evidence="1">Uncharacterized protein</fullName>
    </submittedName>
</protein>
<evidence type="ECO:0000313" key="1">
    <source>
        <dbReference type="EMBL" id="HBU51502.1"/>
    </source>
</evidence>
<dbReference type="Proteomes" id="UP000264779">
    <property type="component" value="Unassembled WGS sequence"/>
</dbReference>